<feature type="signal peptide" evidence="1">
    <location>
        <begin position="1"/>
        <end position="16"/>
    </location>
</feature>
<protein>
    <submittedName>
        <fullName evidence="2">Uncharacterized protein</fullName>
    </submittedName>
</protein>
<evidence type="ECO:0000313" key="2">
    <source>
        <dbReference type="EMBL" id="CAE7577244.1"/>
    </source>
</evidence>
<name>A0A812UP98_9DINO</name>
<dbReference type="AlphaFoldDB" id="A0A812UP98"/>
<reference evidence="2" key="1">
    <citation type="submission" date="2021-02" db="EMBL/GenBank/DDBJ databases">
        <authorList>
            <person name="Dougan E. K."/>
            <person name="Rhodes N."/>
            <person name="Thang M."/>
            <person name="Chan C."/>
        </authorList>
    </citation>
    <scope>NUCLEOTIDE SEQUENCE</scope>
</reference>
<evidence type="ECO:0000256" key="1">
    <source>
        <dbReference type="SAM" id="SignalP"/>
    </source>
</evidence>
<evidence type="ECO:0000313" key="3">
    <source>
        <dbReference type="Proteomes" id="UP000604046"/>
    </source>
</evidence>
<keyword evidence="3" id="KW-1185">Reference proteome</keyword>
<feature type="chain" id="PRO_5032920383" evidence="1">
    <location>
        <begin position="17"/>
        <end position="299"/>
    </location>
</feature>
<dbReference type="OrthoDB" id="422764at2759"/>
<accession>A0A812UP98</accession>
<keyword evidence="1" id="KW-0732">Signal</keyword>
<organism evidence="2 3">
    <name type="scientific">Symbiodinium natans</name>
    <dbReference type="NCBI Taxonomy" id="878477"/>
    <lineage>
        <taxon>Eukaryota</taxon>
        <taxon>Sar</taxon>
        <taxon>Alveolata</taxon>
        <taxon>Dinophyceae</taxon>
        <taxon>Suessiales</taxon>
        <taxon>Symbiodiniaceae</taxon>
        <taxon>Symbiodinium</taxon>
    </lineage>
</organism>
<proteinExistence type="predicted"/>
<comment type="caution">
    <text evidence="2">The sequence shown here is derived from an EMBL/GenBank/DDBJ whole genome shotgun (WGS) entry which is preliminary data.</text>
</comment>
<sequence length="299" mass="32285">MLPFLALFGLTGLAAGTVHQRASKNLATDSFLKPVEYEHTLRALWLELPRHAQTVCNAYPGTERFDVEMGGVSIMTGPQMAYQECQQLNLTKPLMPGDRLDFRADTLSVATFTVDSLPKQCGSTGQHVVGYNAVMYIVEPWPIFATWKACVYRRGATTDAVSFQSHMFARSKNAQVAVLDTYTGEAKAALLLANSTGQWEGTVLPFGTAFGVPDGTYQVILSDGSAESKIRAPFTAVKGESYIVLRTGVTEKAANSSSIAYPQDLVVYPVTSSGWGQRSSAARVLAGLLIPLLAFISCL</sequence>
<dbReference type="EMBL" id="CAJNDS010002734">
    <property type="protein sequence ID" value="CAE7577244.1"/>
    <property type="molecule type" value="Genomic_DNA"/>
</dbReference>
<dbReference type="Proteomes" id="UP000604046">
    <property type="component" value="Unassembled WGS sequence"/>
</dbReference>
<gene>
    <name evidence="2" type="ORF">SNAT2548_LOCUS32931</name>
</gene>